<gene>
    <name evidence="14" type="ORF">M407DRAFT_72672</name>
</gene>
<evidence type="ECO:0000256" key="11">
    <source>
        <dbReference type="PROSITE-ProRule" id="PRU00175"/>
    </source>
</evidence>
<dbReference type="EC" id="2.3.2.31" evidence="3"/>
<dbReference type="PROSITE" id="PS51873">
    <property type="entry name" value="TRIAD"/>
    <property type="match status" value="1"/>
</dbReference>
<keyword evidence="4" id="KW-0808">Transferase</keyword>
<dbReference type="Gene3D" id="1.20.120.1750">
    <property type="match status" value="1"/>
</dbReference>
<keyword evidence="7 11" id="KW-0863">Zinc-finger</keyword>
<comment type="pathway">
    <text evidence="2">Protein modification; protein ubiquitination.</text>
</comment>
<dbReference type="Gene3D" id="3.30.40.10">
    <property type="entry name" value="Zinc/RING finger domain, C3HC4 (zinc finger)"/>
    <property type="match status" value="1"/>
</dbReference>
<keyword evidence="6" id="KW-0677">Repeat</keyword>
<evidence type="ECO:0000256" key="2">
    <source>
        <dbReference type="ARBA" id="ARBA00004906"/>
    </source>
</evidence>
<dbReference type="InterPro" id="IPR013083">
    <property type="entry name" value="Znf_RING/FYVE/PHD"/>
</dbReference>
<dbReference type="OrthoDB" id="1431934at2759"/>
<dbReference type="GO" id="GO:0008270">
    <property type="term" value="F:zinc ion binding"/>
    <property type="evidence" value="ECO:0007669"/>
    <property type="project" value="UniProtKB-KW"/>
</dbReference>
<dbReference type="CDD" id="cd20354">
    <property type="entry name" value="Rcat_RBR_RNF14"/>
    <property type="match status" value="1"/>
</dbReference>
<dbReference type="HOGENOM" id="CLU_021364_2_2_1"/>
<dbReference type="InterPro" id="IPR001841">
    <property type="entry name" value="Znf_RING"/>
</dbReference>
<evidence type="ECO:0000259" key="13">
    <source>
        <dbReference type="PROSITE" id="PS51873"/>
    </source>
</evidence>
<protein>
    <recommendedName>
        <fullName evidence="3">RBR-type E3 ubiquitin transferase</fullName>
        <ecNumber evidence="3">2.3.2.31</ecNumber>
    </recommendedName>
</protein>
<dbReference type="Pfam" id="PF01485">
    <property type="entry name" value="IBR"/>
    <property type="match status" value="1"/>
</dbReference>
<evidence type="ECO:0000256" key="4">
    <source>
        <dbReference type="ARBA" id="ARBA00022679"/>
    </source>
</evidence>
<feature type="domain" description="RING-type" evidence="13">
    <location>
        <begin position="145"/>
        <end position="414"/>
    </location>
</feature>
<dbReference type="SUPFAM" id="SSF57850">
    <property type="entry name" value="RING/U-box"/>
    <property type="match status" value="2"/>
</dbReference>
<keyword evidence="9" id="KW-0862">Zinc</keyword>
<evidence type="ECO:0000256" key="10">
    <source>
        <dbReference type="ARBA" id="ARBA00044508"/>
    </source>
</evidence>
<dbReference type="AlphaFoldDB" id="A0A0C3M294"/>
<evidence type="ECO:0000256" key="9">
    <source>
        <dbReference type="ARBA" id="ARBA00022833"/>
    </source>
</evidence>
<sequence>MLIDLGGQWQVNLVENGSAIASSDPTCRNISLQLSYLPPIRVALFLPNTYPLEDHAKVVTAHAAHSWLNQTTLRAAVQQIIDDHPEGVIWPLFEHVRDGTVLSTLQLDSPSSSRTLNLPHSTPHLLAPHLLSHNTLAANLSFASTSFDCPICLSTVKGSHCIRIANCGHVACRDCLGRFWTMSIQTGEVEKVGCVDEECVKRAAKADDFIWSGVGEEEVRNVVGEMMLKRWQTLREKRMIERDPTIVRCPIELCQAPVPRPTAVVEQDAENEDEWNRLRVCPSCNFSFCLACRRTWHGPITPCKIVAVDQFLKAYILAEPNSAERLRLERQYGKRQILKLVAAHEEAKANNAWLKQNTMACPGCRINVEKTMGCNHMKCGRCAMHFCYQCGVKLNAANPYSHYSMKNTPCFGNLFNVDPDEAEWQPMEGFELI</sequence>
<accession>A0A0C3M294</accession>
<keyword evidence="15" id="KW-1185">Reference proteome</keyword>
<keyword evidence="8" id="KW-0833">Ubl conjugation pathway</keyword>
<dbReference type="Pfam" id="PF22191">
    <property type="entry name" value="IBR_1"/>
    <property type="match status" value="1"/>
</dbReference>
<dbReference type="GO" id="GO:0016567">
    <property type="term" value="P:protein ubiquitination"/>
    <property type="evidence" value="ECO:0007669"/>
    <property type="project" value="InterPro"/>
</dbReference>
<evidence type="ECO:0000256" key="8">
    <source>
        <dbReference type="ARBA" id="ARBA00022786"/>
    </source>
</evidence>
<name>A0A0C3M294_9AGAM</name>
<dbReference type="FunFam" id="3.30.40.10:FF:000416">
    <property type="entry name" value="RBR-type E3 ubiquitin transferase"/>
    <property type="match status" value="1"/>
</dbReference>
<dbReference type="InterPro" id="IPR044066">
    <property type="entry name" value="TRIAD_supradom"/>
</dbReference>
<proteinExistence type="inferred from homology"/>
<evidence type="ECO:0000256" key="5">
    <source>
        <dbReference type="ARBA" id="ARBA00022723"/>
    </source>
</evidence>
<evidence type="ECO:0000313" key="15">
    <source>
        <dbReference type="Proteomes" id="UP000054248"/>
    </source>
</evidence>
<evidence type="ECO:0000256" key="7">
    <source>
        <dbReference type="ARBA" id="ARBA00022771"/>
    </source>
</evidence>
<dbReference type="InterPro" id="IPR002867">
    <property type="entry name" value="IBR_dom"/>
</dbReference>
<dbReference type="InterPro" id="IPR027370">
    <property type="entry name" value="Znf-RING_euk"/>
</dbReference>
<reference evidence="15" key="2">
    <citation type="submission" date="2015-01" db="EMBL/GenBank/DDBJ databases">
        <title>Evolutionary Origins and Diversification of the Mycorrhizal Mutualists.</title>
        <authorList>
            <consortium name="DOE Joint Genome Institute"/>
            <consortium name="Mycorrhizal Genomics Consortium"/>
            <person name="Kohler A."/>
            <person name="Kuo A."/>
            <person name="Nagy L.G."/>
            <person name="Floudas D."/>
            <person name="Copeland A."/>
            <person name="Barry K.W."/>
            <person name="Cichocki N."/>
            <person name="Veneault-Fourrey C."/>
            <person name="LaButti K."/>
            <person name="Lindquist E.A."/>
            <person name="Lipzen A."/>
            <person name="Lundell T."/>
            <person name="Morin E."/>
            <person name="Murat C."/>
            <person name="Riley R."/>
            <person name="Ohm R."/>
            <person name="Sun H."/>
            <person name="Tunlid A."/>
            <person name="Henrissat B."/>
            <person name="Grigoriev I.V."/>
            <person name="Hibbett D.S."/>
            <person name="Martin F."/>
        </authorList>
    </citation>
    <scope>NUCLEOTIDE SEQUENCE [LARGE SCALE GENOMIC DNA]</scope>
    <source>
        <strain evidence="15">MUT 4182</strain>
    </source>
</reference>
<evidence type="ECO:0000256" key="1">
    <source>
        <dbReference type="ARBA" id="ARBA00001798"/>
    </source>
</evidence>
<dbReference type="SMART" id="SM00647">
    <property type="entry name" value="IBR"/>
    <property type="match status" value="2"/>
</dbReference>
<evidence type="ECO:0000259" key="12">
    <source>
        <dbReference type="PROSITE" id="PS50089"/>
    </source>
</evidence>
<dbReference type="PROSITE" id="PS50089">
    <property type="entry name" value="ZF_RING_2"/>
    <property type="match status" value="1"/>
</dbReference>
<dbReference type="GO" id="GO:0061630">
    <property type="term" value="F:ubiquitin protein ligase activity"/>
    <property type="evidence" value="ECO:0007669"/>
    <property type="project" value="UniProtKB-EC"/>
</dbReference>
<dbReference type="InterPro" id="IPR047548">
    <property type="entry name" value="Rcat_RBR_RNF14"/>
</dbReference>
<dbReference type="Pfam" id="PF13445">
    <property type="entry name" value="zf-RING_UBOX"/>
    <property type="match status" value="1"/>
</dbReference>
<comment type="similarity">
    <text evidence="10">Belongs to the RBR family. RNF14 subfamily.</text>
</comment>
<dbReference type="InterPro" id="IPR031127">
    <property type="entry name" value="E3_UB_ligase_RBR"/>
</dbReference>
<dbReference type="Proteomes" id="UP000054248">
    <property type="component" value="Unassembled WGS sequence"/>
</dbReference>
<evidence type="ECO:0000313" key="14">
    <source>
        <dbReference type="EMBL" id="KIO27817.1"/>
    </source>
</evidence>
<comment type="catalytic activity">
    <reaction evidence="1">
        <text>[E2 ubiquitin-conjugating enzyme]-S-ubiquitinyl-L-cysteine + [acceptor protein]-L-lysine = [E2 ubiquitin-conjugating enzyme]-L-cysteine + [acceptor protein]-N(6)-ubiquitinyl-L-lysine.</text>
        <dbReference type="EC" id="2.3.2.31"/>
    </reaction>
</comment>
<dbReference type="CDD" id="cd20341">
    <property type="entry name" value="BRcat_RBR_RNF14"/>
    <property type="match status" value="1"/>
</dbReference>
<keyword evidence="5" id="KW-0479">Metal-binding</keyword>
<reference evidence="14 15" key="1">
    <citation type="submission" date="2014-04" db="EMBL/GenBank/DDBJ databases">
        <authorList>
            <consortium name="DOE Joint Genome Institute"/>
            <person name="Kuo A."/>
            <person name="Girlanda M."/>
            <person name="Perotto S."/>
            <person name="Kohler A."/>
            <person name="Nagy L.G."/>
            <person name="Floudas D."/>
            <person name="Copeland A."/>
            <person name="Barry K.W."/>
            <person name="Cichocki N."/>
            <person name="Veneault-Fourrey C."/>
            <person name="LaButti K."/>
            <person name="Lindquist E.A."/>
            <person name="Lipzen A."/>
            <person name="Lundell T."/>
            <person name="Morin E."/>
            <person name="Murat C."/>
            <person name="Sun H."/>
            <person name="Tunlid A."/>
            <person name="Henrissat B."/>
            <person name="Grigoriev I.V."/>
            <person name="Hibbett D.S."/>
            <person name="Martin F."/>
            <person name="Nordberg H.P."/>
            <person name="Cantor M.N."/>
            <person name="Hua S.X."/>
        </authorList>
    </citation>
    <scope>NUCLEOTIDE SEQUENCE [LARGE SCALE GENOMIC DNA]</scope>
    <source>
        <strain evidence="14 15">MUT 4182</strain>
    </source>
</reference>
<evidence type="ECO:0000256" key="6">
    <source>
        <dbReference type="ARBA" id="ARBA00022737"/>
    </source>
</evidence>
<dbReference type="PANTHER" id="PTHR11685">
    <property type="entry name" value="RBR FAMILY RING FINGER AND IBR DOMAIN-CONTAINING"/>
    <property type="match status" value="1"/>
</dbReference>
<organism evidence="14 15">
    <name type="scientific">Tulasnella calospora MUT 4182</name>
    <dbReference type="NCBI Taxonomy" id="1051891"/>
    <lineage>
        <taxon>Eukaryota</taxon>
        <taxon>Fungi</taxon>
        <taxon>Dikarya</taxon>
        <taxon>Basidiomycota</taxon>
        <taxon>Agaricomycotina</taxon>
        <taxon>Agaricomycetes</taxon>
        <taxon>Cantharellales</taxon>
        <taxon>Tulasnellaceae</taxon>
        <taxon>Tulasnella</taxon>
    </lineage>
</organism>
<dbReference type="STRING" id="1051891.A0A0C3M294"/>
<evidence type="ECO:0000256" key="3">
    <source>
        <dbReference type="ARBA" id="ARBA00012251"/>
    </source>
</evidence>
<dbReference type="EMBL" id="KN823003">
    <property type="protein sequence ID" value="KIO27817.1"/>
    <property type="molecule type" value="Genomic_DNA"/>
</dbReference>
<feature type="domain" description="RING-type" evidence="12">
    <location>
        <begin position="149"/>
        <end position="194"/>
    </location>
</feature>